<gene>
    <name evidence="2" type="ORF">OF850_18300</name>
</gene>
<feature type="transmembrane region" description="Helical" evidence="1">
    <location>
        <begin position="188"/>
        <end position="209"/>
    </location>
</feature>
<protein>
    <recommendedName>
        <fullName evidence="4">DUF2207 domain-containing protein</fullName>
    </recommendedName>
</protein>
<proteinExistence type="predicted"/>
<evidence type="ECO:0000313" key="2">
    <source>
        <dbReference type="EMBL" id="MCW8087581.1"/>
    </source>
</evidence>
<dbReference type="Proteomes" id="UP001526430">
    <property type="component" value="Unassembled WGS sequence"/>
</dbReference>
<reference evidence="2 3" key="1">
    <citation type="submission" date="2022-10" db="EMBL/GenBank/DDBJ databases">
        <title>Roseococcus glaciei nov., sp. nov., isolated from glacier.</title>
        <authorList>
            <person name="Liu Q."/>
            <person name="Xin Y.-H."/>
        </authorList>
    </citation>
    <scope>NUCLEOTIDE SEQUENCE [LARGE SCALE GENOMIC DNA]</scope>
    <source>
        <strain evidence="2 3">MDT2-1-1</strain>
    </source>
</reference>
<keyword evidence="3" id="KW-1185">Reference proteome</keyword>
<keyword evidence="1" id="KW-0472">Membrane</keyword>
<name>A0ABT3NZJ7_9PROT</name>
<keyword evidence="1" id="KW-0812">Transmembrane</keyword>
<evidence type="ECO:0008006" key="4">
    <source>
        <dbReference type="Google" id="ProtNLM"/>
    </source>
</evidence>
<evidence type="ECO:0000256" key="1">
    <source>
        <dbReference type="SAM" id="Phobius"/>
    </source>
</evidence>
<feature type="transmembrane region" description="Helical" evidence="1">
    <location>
        <begin position="161"/>
        <end position="182"/>
    </location>
</feature>
<comment type="caution">
    <text evidence="2">The sequence shown here is derived from an EMBL/GenBank/DDBJ whole genome shotgun (WGS) entry which is preliminary data.</text>
</comment>
<accession>A0ABT3NZJ7</accession>
<keyword evidence="1" id="KW-1133">Transmembrane helix</keyword>
<organism evidence="2 3">
    <name type="scientific">Sabulicella glaciei</name>
    <dbReference type="NCBI Taxonomy" id="2984948"/>
    <lineage>
        <taxon>Bacteria</taxon>
        <taxon>Pseudomonadati</taxon>
        <taxon>Pseudomonadota</taxon>
        <taxon>Alphaproteobacteria</taxon>
        <taxon>Acetobacterales</taxon>
        <taxon>Acetobacteraceae</taxon>
        <taxon>Sabulicella</taxon>
    </lineage>
</organism>
<dbReference type="RefSeq" id="WP_301591788.1">
    <property type="nucleotide sequence ID" value="NZ_JAPFQI010000018.1"/>
</dbReference>
<sequence>MEDAPNSFDGTHVSVRRYLEEAVVGRHWEHQQGILLDTVEVLTPGILEEARKRGDPQSAYSLARDATEVVADMDYHLHPRDFNSSKRMRMWWHLRDHVILDPAGSEISEIQRRDLEASVSEYMARPWMWHDYLDWCVIDALVAQEWAAYLQFVRGQRSLRWLVLAVTVALYGLPILGLSYLFSSNSSFTIPALLAYAALVIWGIFGLAYRTVLRLTSKISSPRNLLLAMRDAYASLDGAVLSPSRVRDELRLAAEKGVGWSQVIWPVIDAAVARNPHVWRVAPPPVRAVFRRRS</sequence>
<dbReference type="EMBL" id="JAPFQI010000018">
    <property type="protein sequence ID" value="MCW8087581.1"/>
    <property type="molecule type" value="Genomic_DNA"/>
</dbReference>
<evidence type="ECO:0000313" key="3">
    <source>
        <dbReference type="Proteomes" id="UP001526430"/>
    </source>
</evidence>